<gene>
    <name evidence="3" type="ORF">BJX66DRAFT_335686</name>
</gene>
<feature type="compositionally biased region" description="Acidic residues" evidence="1">
    <location>
        <begin position="61"/>
        <end position="86"/>
    </location>
</feature>
<evidence type="ECO:0000313" key="4">
    <source>
        <dbReference type="Proteomes" id="UP001610563"/>
    </source>
</evidence>
<evidence type="ECO:0008006" key="5">
    <source>
        <dbReference type="Google" id="ProtNLM"/>
    </source>
</evidence>
<evidence type="ECO:0000256" key="2">
    <source>
        <dbReference type="SAM" id="SignalP"/>
    </source>
</evidence>
<comment type="caution">
    <text evidence="3">The sequence shown here is derived from an EMBL/GenBank/DDBJ whole genome shotgun (WGS) entry which is preliminary data.</text>
</comment>
<protein>
    <recommendedName>
        <fullName evidence="5">Secreted protein</fullName>
    </recommendedName>
</protein>
<feature type="chain" id="PRO_5046263701" description="Secreted protein" evidence="2">
    <location>
        <begin position="20"/>
        <end position="224"/>
    </location>
</feature>
<organism evidence="3 4">
    <name type="scientific">Aspergillus keveii</name>
    <dbReference type="NCBI Taxonomy" id="714993"/>
    <lineage>
        <taxon>Eukaryota</taxon>
        <taxon>Fungi</taxon>
        <taxon>Dikarya</taxon>
        <taxon>Ascomycota</taxon>
        <taxon>Pezizomycotina</taxon>
        <taxon>Eurotiomycetes</taxon>
        <taxon>Eurotiomycetidae</taxon>
        <taxon>Eurotiales</taxon>
        <taxon>Aspergillaceae</taxon>
        <taxon>Aspergillus</taxon>
        <taxon>Aspergillus subgen. Nidulantes</taxon>
    </lineage>
</organism>
<evidence type="ECO:0000256" key="1">
    <source>
        <dbReference type="SAM" id="MobiDB-lite"/>
    </source>
</evidence>
<evidence type="ECO:0000313" key="3">
    <source>
        <dbReference type="EMBL" id="KAL2796702.1"/>
    </source>
</evidence>
<feature type="region of interest" description="Disordered" evidence="1">
    <location>
        <begin position="46"/>
        <end position="115"/>
    </location>
</feature>
<reference evidence="3 4" key="1">
    <citation type="submission" date="2024-07" db="EMBL/GenBank/DDBJ databases">
        <title>Section-level genome sequencing and comparative genomics of Aspergillus sections Usti and Cavernicolus.</title>
        <authorList>
            <consortium name="Lawrence Berkeley National Laboratory"/>
            <person name="Nybo J.L."/>
            <person name="Vesth T.C."/>
            <person name="Theobald S."/>
            <person name="Frisvad J.C."/>
            <person name="Larsen T.O."/>
            <person name="Kjaerboelling I."/>
            <person name="Rothschild-Mancinelli K."/>
            <person name="Lyhne E.K."/>
            <person name="Kogle M.E."/>
            <person name="Barry K."/>
            <person name="Clum A."/>
            <person name="Na H."/>
            <person name="Ledsgaard L."/>
            <person name="Lin J."/>
            <person name="Lipzen A."/>
            <person name="Kuo A."/>
            <person name="Riley R."/>
            <person name="Mondo S."/>
            <person name="Labutti K."/>
            <person name="Haridas S."/>
            <person name="Pangalinan J."/>
            <person name="Salamov A.A."/>
            <person name="Simmons B.A."/>
            <person name="Magnuson J.K."/>
            <person name="Chen J."/>
            <person name="Drula E."/>
            <person name="Henrissat B."/>
            <person name="Wiebenga A."/>
            <person name="Lubbers R.J."/>
            <person name="Gomes A.C."/>
            <person name="Makela M.R."/>
            <person name="Stajich J."/>
            <person name="Grigoriev I.V."/>
            <person name="Mortensen U.H."/>
            <person name="De Vries R.P."/>
            <person name="Baker S.E."/>
            <person name="Andersen M.R."/>
        </authorList>
    </citation>
    <scope>NUCLEOTIDE SEQUENCE [LARGE SCALE GENOMIC DNA]</scope>
    <source>
        <strain evidence="3 4">CBS 209.92</strain>
    </source>
</reference>
<proteinExistence type="predicted"/>
<keyword evidence="2" id="KW-0732">Signal</keyword>
<dbReference type="EMBL" id="JBFTWV010000024">
    <property type="protein sequence ID" value="KAL2796702.1"/>
    <property type="molecule type" value="Genomic_DNA"/>
</dbReference>
<accession>A0ABR4GCH5</accession>
<keyword evidence="4" id="KW-1185">Reference proteome</keyword>
<dbReference type="Proteomes" id="UP001610563">
    <property type="component" value="Unassembled WGS sequence"/>
</dbReference>
<sequence>MRYLFTSILPTVLALAAYAHPLADPTDQESDIEAINSGIFTSFGAPPPLLNGTAEEINPTTDDDYHGDDDEDEYEEYDDYDDDDQGYDTPHLTPRASEEEGEFSPMGNGHDPRSWCRSREKKRFREVHIRSGIKYLRERERDGDPAPSLRARSCKRVSCSYDVAIGWCNDSDRRRELPSWINIADGAQAILDACGKSKEHKTGFIEAELNHFDDWRVRVYEDSC</sequence>
<dbReference type="PANTHER" id="PTHR35605">
    <property type="entry name" value="ECP2 EFFECTOR PROTEIN DOMAIN-CONTAINING PROTEIN-RELATED"/>
    <property type="match status" value="1"/>
</dbReference>
<dbReference type="PANTHER" id="PTHR35605:SF1">
    <property type="entry name" value="ECP2 EFFECTOR PROTEIN DOMAIN-CONTAINING PROTEIN-RELATED"/>
    <property type="match status" value="1"/>
</dbReference>
<feature type="signal peptide" evidence="2">
    <location>
        <begin position="1"/>
        <end position="19"/>
    </location>
</feature>
<name>A0ABR4GCH5_9EURO</name>